<evidence type="ECO:0000256" key="1">
    <source>
        <dbReference type="SAM" id="SignalP"/>
    </source>
</evidence>
<dbReference type="AlphaFoldDB" id="A0A1R1PJ36"/>
<evidence type="ECO:0000313" key="2">
    <source>
        <dbReference type="EMBL" id="OMH80939.1"/>
    </source>
</evidence>
<evidence type="ECO:0000313" key="3">
    <source>
        <dbReference type="Proteomes" id="UP000188320"/>
    </source>
</evidence>
<dbReference type="EMBL" id="LSSK01001029">
    <property type="protein sequence ID" value="OMH80939.1"/>
    <property type="molecule type" value="Genomic_DNA"/>
</dbReference>
<name>A0A1R1PJ36_ZANCU</name>
<accession>A0A1R1PJ36</accession>
<protein>
    <submittedName>
        <fullName evidence="2">Uncharacterized protein</fullName>
    </submittedName>
</protein>
<keyword evidence="3" id="KW-1185">Reference proteome</keyword>
<dbReference type="Proteomes" id="UP000188320">
    <property type="component" value="Unassembled WGS sequence"/>
</dbReference>
<feature type="signal peptide" evidence="1">
    <location>
        <begin position="1"/>
        <end position="22"/>
    </location>
</feature>
<reference evidence="3" key="1">
    <citation type="submission" date="2017-01" db="EMBL/GenBank/DDBJ databases">
        <authorList>
            <person name="Wang Y."/>
            <person name="White M."/>
            <person name="Kvist S."/>
            <person name="Moncalvo J.-M."/>
        </authorList>
    </citation>
    <scope>NUCLEOTIDE SEQUENCE [LARGE SCALE GENOMIC DNA]</scope>
    <source>
        <strain evidence="3">COL-18-3</strain>
    </source>
</reference>
<organism evidence="2 3">
    <name type="scientific">Zancudomyces culisetae</name>
    <name type="common">Gut fungus</name>
    <name type="synonym">Smittium culisetae</name>
    <dbReference type="NCBI Taxonomy" id="1213189"/>
    <lineage>
        <taxon>Eukaryota</taxon>
        <taxon>Fungi</taxon>
        <taxon>Fungi incertae sedis</taxon>
        <taxon>Zoopagomycota</taxon>
        <taxon>Kickxellomycotina</taxon>
        <taxon>Harpellomycetes</taxon>
        <taxon>Harpellales</taxon>
        <taxon>Legeriomycetaceae</taxon>
        <taxon>Zancudomyces</taxon>
    </lineage>
</organism>
<comment type="caution">
    <text evidence="2">The sequence shown here is derived from an EMBL/GenBank/DDBJ whole genome shotgun (WGS) entry which is preliminary data.</text>
</comment>
<keyword evidence="1" id="KW-0732">Signal</keyword>
<proteinExistence type="predicted"/>
<gene>
    <name evidence="2" type="ORF">AX774_g5614</name>
</gene>
<sequence>MKFDPKTLIYIALFFITTVCTTQFSGRNDEIYDKNLTILKERAVKDDKIRNIPGDNNAQKPKSFNIYKKLKNKAKSQNVESNINLESRIVTTRRTVTQAPQAPQSVSNRGLFGFFQPIFQTIYSTWVTERVVSSTIHVTALCPRPTTITKPLYVTRENTVYVTSANGKTSGATNLVTSTIKTTIFTTTTVSTC</sequence>
<feature type="chain" id="PRO_5011960877" evidence="1">
    <location>
        <begin position="23"/>
        <end position="193"/>
    </location>
</feature>